<sequence length="167" mass="18123">MLSLSAVSVLGAAGGLLLWTLIPLLFGWSSSVVVSGSMSPAVEAGDVVVTSPLPEDDVAVGYVIRFHDPNRPGRSILHRITQVTENGLFVTKGDANRTADSTPIPASSVTGMGRLRVPYVGLPMLWWLERDYPRLAVTVLVVTVLCLLVPMGWSVKRRPRHLRQRNA</sequence>
<dbReference type="GO" id="GO:0004252">
    <property type="term" value="F:serine-type endopeptidase activity"/>
    <property type="evidence" value="ECO:0007669"/>
    <property type="project" value="UniProtKB-UniRule"/>
</dbReference>
<dbReference type="NCBIfam" id="TIGR02228">
    <property type="entry name" value="sigpep_I_arch"/>
    <property type="match status" value="1"/>
</dbReference>
<keyword evidence="8" id="KW-1185">Reference proteome</keyword>
<proteinExistence type="predicted"/>
<dbReference type="PRINTS" id="PR00728">
    <property type="entry name" value="SIGNALPTASE"/>
</dbReference>
<evidence type="ECO:0000313" key="8">
    <source>
        <dbReference type="Proteomes" id="UP000249341"/>
    </source>
</evidence>
<protein>
    <recommendedName>
        <fullName evidence="5">Signal peptidase I</fullName>
        <ecNumber evidence="5">3.4.21.89</ecNumber>
    </recommendedName>
</protein>
<dbReference type="Proteomes" id="UP000249341">
    <property type="component" value="Unassembled WGS sequence"/>
</dbReference>
<keyword evidence="2 6" id="KW-0812">Transmembrane</keyword>
<dbReference type="GO" id="GO:0016020">
    <property type="term" value="C:membrane"/>
    <property type="evidence" value="ECO:0007669"/>
    <property type="project" value="UniProtKB-SubCell"/>
</dbReference>
<accession>A0A327ZBJ7</accession>
<gene>
    <name evidence="7" type="ORF">B0I29_107191</name>
</gene>
<dbReference type="PANTHER" id="PTHR10806:SF6">
    <property type="entry name" value="SIGNAL PEPTIDASE COMPLEX CATALYTIC SUBUNIT SEC11"/>
    <property type="match status" value="1"/>
</dbReference>
<dbReference type="InterPro" id="IPR001733">
    <property type="entry name" value="Peptidase_S26B"/>
</dbReference>
<dbReference type="InterPro" id="IPR019533">
    <property type="entry name" value="Peptidase_S26"/>
</dbReference>
<dbReference type="InterPro" id="IPR036286">
    <property type="entry name" value="LexA/Signal_pep-like_sf"/>
</dbReference>
<evidence type="ECO:0000313" key="7">
    <source>
        <dbReference type="EMBL" id="RAK36929.1"/>
    </source>
</evidence>
<evidence type="ECO:0000256" key="4">
    <source>
        <dbReference type="ARBA" id="ARBA00023136"/>
    </source>
</evidence>
<reference evidence="7 8" key="1">
    <citation type="submission" date="2018-06" db="EMBL/GenBank/DDBJ databases">
        <title>Genomic Encyclopedia of Type Strains, Phase III (KMG-III): the genomes of soil and plant-associated and newly described type strains.</title>
        <authorList>
            <person name="Whitman W."/>
        </authorList>
    </citation>
    <scope>NUCLEOTIDE SEQUENCE [LARGE SCALE GENOMIC DNA]</scope>
    <source>
        <strain evidence="7 8">CGMCC 4.7090</strain>
    </source>
</reference>
<keyword evidence="3 6" id="KW-1133">Transmembrane helix</keyword>
<evidence type="ECO:0000256" key="2">
    <source>
        <dbReference type="ARBA" id="ARBA00022692"/>
    </source>
</evidence>
<dbReference type="SUPFAM" id="SSF51306">
    <property type="entry name" value="LexA/Signal peptidase"/>
    <property type="match status" value="1"/>
</dbReference>
<evidence type="ECO:0000256" key="6">
    <source>
        <dbReference type="SAM" id="Phobius"/>
    </source>
</evidence>
<dbReference type="AlphaFoldDB" id="A0A327ZBJ7"/>
<dbReference type="GO" id="GO:0006465">
    <property type="term" value="P:signal peptide processing"/>
    <property type="evidence" value="ECO:0007669"/>
    <property type="project" value="UniProtKB-UniRule"/>
</dbReference>
<dbReference type="EMBL" id="QLMJ01000007">
    <property type="protein sequence ID" value="RAK36929.1"/>
    <property type="molecule type" value="Genomic_DNA"/>
</dbReference>
<evidence type="ECO:0000256" key="5">
    <source>
        <dbReference type="NCBIfam" id="TIGR02228"/>
    </source>
</evidence>
<organism evidence="7 8">
    <name type="scientific">Actinoplanes lutulentus</name>
    <dbReference type="NCBI Taxonomy" id="1287878"/>
    <lineage>
        <taxon>Bacteria</taxon>
        <taxon>Bacillati</taxon>
        <taxon>Actinomycetota</taxon>
        <taxon>Actinomycetes</taxon>
        <taxon>Micromonosporales</taxon>
        <taxon>Micromonosporaceae</taxon>
        <taxon>Actinoplanes</taxon>
    </lineage>
</organism>
<comment type="subcellular location">
    <subcellularLocation>
        <location evidence="1">Membrane</location>
    </subcellularLocation>
</comment>
<feature type="transmembrane region" description="Helical" evidence="6">
    <location>
        <begin position="135"/>
        <end position="155"/>
    </location>
</feature>
<dbReference type="GO" id="GO:0009003">
    <property type="term" value="F:signal peptidase activity"/>
    <property type="evidence" value="ECO:0007669"/>
    <property type="project" value="UniProtKB-EC"/>
</dbReference>
<dbReference type="EC" id="3.4.21.89" evidence="5"/>
<keyword evidence="4 6" id="KW-0472">Membrane</keyword>
<dbReference type="CDD" id="cd06530">
    <property type="entry name" value="S26_SPase_I"/>
    <property type="match status" value="1"/>
</dbReference>
<name>A0A327ZBJ7_9ACTN</name>
<evidence type="ECO:0000256" key="1">
    <source>
        <dbReference type="ARBA" id="ARBA00004370"/>
    </source>
</evidence>
<comment type="caution">
    <text evidence="7">The sequence shown here is derived from an EMBL/GenBank/DDBJ whole genome shotgun (WGS) entry which is preliminary data.</text>
</comment>
<dbReference type="PANTHER" id="PTHR10806">
    <property type="entry name" value="SIGNAL PEPTIDASE COMPLEX CATALYTIC SUBUNIT SEC11"/>
    <property type="match status" value="1"/>
</dbReference>
<evidence type="ECO:0000256" key="3">
    <source>
        <dbReference type="ARBA" id="ARBA00022989"/>
    </source>
</evidence>